<keyword evidence="1" id="KW-0812">Transmembrane</keyword>
<accession>A0A4V3BF56</accession>
<dbReference type="Pfam" id="PF10002">
    <property type="entry name" value="DUF2243"/>
    <property type="match status" value="1"/>
</dbReference>
<keyword evidence="1" id="KW-1133">Transmembrane helix</keyword>
<name>A0A4V3BF56_9STAP</name>
<dbReference type="Proteomes" id="UP000294802">
    <property type="component" value="Unassembled WGS sequence"/>
</dbReference>
<feature type="transmembrane region" description="Helical" evidence="1">
    <location>
        <begin position="92"/>
        <end position="107"/>
    </location>
</feature>
<evidence type="ECO:0000313" key="2">
    <source>
        <dbReference type="EMBL" id="TDM12731.1"/>
    </source>
</evidence>
<keyword evidence="3" id="KW-1185">Reference proteome</keyword>
<sequence length="157" mass="18235">MTLSEFYSEPLSSAYTKQSRWSGFLFGFGLVAFLDETVFHQLLHWHHFYDKSTPDIGLVSDGFLNSMAGFAMIFGLFLLADFRRRHLMDWKFWISHMLMGMGTFQLFDGTVNHKLFGIHQIRYVDNLIVYDIIWLIIAVLLIITGFLLSRSALKQGK</sequence>
<organism evidence="2 3">
    <name type="scientific">Macrococcus lamae</name>
    <dbReference type="NCBI Taxonomy" id="198484"/>
    <lineage>
        <taxon>Bacteria</taxon>
        <taxon>Bacillati</taxon>
        <taxon>Bacillota</taxon>
        <taxon>Bacilli</taxon>
        <taxon>Bacillales</taxon>
        <taxon>Staphylococcaceae</taxon>
        <taxon>Macrococcus</taxon>
    </lineage>
</organism>
<dbReference type="AlphaFoldDB" id="A0A4V3BF56"/>
<comment type="caution">
    <text evidence="2">The sequence shown here is derived from an EMBL/GenBank/DDBJ whole genome shotgun (WGS) entry which is preliminary data.</text>
</comment>
<dbReference type="OrthoDB" id="5190099at2"/>
<evidence type="ECO:0000313" key="3">
    <source>
        <dbReference type="Proteomes" id="UP000294802"/>
    </source>
</evidence>
<feature type="transmembrane region" description="Helical" evidence="1">
    <location>
        <begin position="21"/>
        <end position="43"/>
    </location>
</feature>
<dbReference type="EMBL" id="SCWB01000002">
    <property type="protein sequence ID" value="TDM12731.1"/>
    <property type="molecule type" value="Genomic_DNA"/>
</dbReference>
<dbReference type="InterPro" id="IPR018719">
    <property type="entry name" value="DUF2243_membrane"/>
</dbReference>
<evidence type="ECO:0000256" key="1">
    <source>
        <dbReference type="SAM" id="Phobius"/>
    </source>
</evidence>
<protein>
    <submittedName>
        <fullName evidence="2">DUF2243 domain-containing protein</fullName>
    </submittedName>
</protein>
<keyword evidence="1" id="KW-0472">Membrane</keyword>
<feature type="transmembrane region" description="Helical" evidence="1">
    <location>
        <begin position="63"/>
        <end position="80"/>
    </location>
</feature>
<feature type="transmembrane region" description="Helical" evidence="1">
    <location>
        <begin position="127"/>
        <end position="148"/>
    </location>
</feature>
<gene>
    <name evidence="2" type="ORF">ERX29_01630</name>
</gene>
<reference evidence="2 3" key="1">
    <citation type="submission" date="2019-01" db="EMBL/GenBank/DDBJ databases">
        <title>Draft genome sequences of the type strains of six Macrococcus species.</title>
        <authorList>
            <person name="Mazhar S."/>
            <person name="Altermann E."/>
            <person name="Hill C."/>
            <person name="Mcauliffe O."/>
        </authorList>
    </citation>
    <scope>NUCLEOTIDE SEQUENCE [LARGE SCALE GENOMIC DNA]</scope>
    <source>
        <strain evidence="2 3">CCM4815</strain>
    </source>
</reference>
<dbReference type="RefSeq" id="WP_133442946.1">
    <property type="nucleotide sequence ID" value="NZ_SCWB01000002.1"/>
</dbReference>
<proteinExistence type="predicted"/>